<organism evidence="2 3">
    <name type="scientific">Leptospira yanagawae serovar Saopaulo str. Sao Paulo = ATCC 700523</name>
    <dbReference type="NCBI Taxonomy" id="1249483"/>
    <lineage>
        <taxon>Bacteria</taxon>
        <taxon>Pseudomonadati</taxon>
        <taxon>Spirochaetota</taxon>
        <taxon>Spirochaetia</taxon>
        <taxon>Leptospirales</taxon>
        <taxon>Leptospiraceae</taxon>
        <taxon>Leptospira</taxon>
    </lineage>
</organism>
<feature type="transmembrane region" description="Helical" evidence="1">
    <location>
        <begin position="176"/>
        <end position="199"/>
    </location>
</feature>
<comment type="caution">
    <text evidence="2">The sequence shown here is derived from an EMBL/GenBank/DDBJ whole genome shotgun (WGS) entry which is preliminary data.</text>
</comment>
<dbReference type="GO" id="GO:0005886">
    <property type="term" value="C:plasma membrane"/>
    <property type="evidence" value="ECO:0007669"/>
    <property type="project" value="TreeGrafter"/>
</dbReference>
<evidence type="ECO:0000313" key="2">
    <source>
        <dbReference type="EMBL" id="EOQ87757.1"/>
    </source>
</evidence>
<dbReference type="OrthoDB" id="9807612at2"/>
<dbReference type="STRING" id="1249483.LEP1GSC202_2639"/>
<dbReference type="Gene3D" id="3.30.70.1440">
    <property type="entry name" value="Multidrug efflux transporter AcrB pore domain"/>
    <property type="match status" value="1"/>
</dbReference>
<dbReference type="PANTHER" id="PTHR32063:SF18">
    <property type="entry name" value="CATION EFFLUX SYSTEM PROTEIN"/>
    <property type="match status" value="1"/>
</dbReference>
<dbReference type="EMBL" id="AOGX02000031">
    <property type="protein sequence ID" value="EOQ87757.1"/>
    <property type="molecule type" value="Genomic_DNA"/>
</dbReference>
<proteinExistence type="predicted"/>
<sequence length="274" mass="30431">MELKNGYSAIEVTNLINQKLKFVSLPSSVQWEFGGEQAESGNANQSLIAVAPIGMMILVSFLLFEFGSWKKVGVILLTVPLTLIGVVPGLLFSGKPFGFLSLLGIFALVGIVVNNGILLLDYIVKAITEGSSITEAIQYSISKRIRPILLTTLTTVAGLLPLTITDATLWPPFAWTMISGLLGSTFLTLFVVPSATFLLFRTKIQKIEQKKNPKLINKIFPFLFVLILFFPTMQNISADPMVLSWKEIVKLAEESPRVKLAWEEWKRKNLEKKN</sequence>
<evidence type="ECO:0000313" key="3">
    <source>
        <dbReference type="Proteomes" id="UP000013996"/>
    </source>
</evidence>
<gene>
    <name evidence="2" type="ORF">LEP1GSC202_2639</name>
</gene>
<feature type="transmembrane region" description="Helical" evidence="1">
    <location>
        <begin position="47"/>
        <end position="67"/>
    </location>
</feature>
<feature type="transmembrane region" description="Helical" evidence="1">
    <location>
        <begin position="74"/>
        <end position="93"/>
    </location>
</feature>
<dbReference type="GO" id="GO:0042910">
    <property type="term" value="F:xenobiotic transmembrane transporter activity"/>
    <property type="evidence" value="ECO:0007669"/>
    <property type="project" value="TreeGrafter"/>
</dbReference>
<accession>A0A5E8HAH5</accession>
<feature type="transmembrane region" description="Helical" evidence="1">
    <location>
        <begin position="219"/>
        <end position="237"/>
    </location>
</feature>
<keyword evidence="1" id="KW-0472">Membrane</keyword>
<keyword evidence="1" id="KW-1133">Transmembrane helix</keyword>
<dbReference type="Pfam" id="PF00873">
    <property type="entry name" value="ACR_tran"/>
    <property type="match status" value="1"/>
</dbReference>
<feature type="transmembrane region" description="Helical" evidence="1">
    <location>
        <begin position="99"/>
        <end position="124"/>
    </location>
</feature>
<keyword evidence="1" id="KW-0812">Transmembrane</keyword>
<feature type="transmembrane region" description="Helical" evidence="1">
    <location>
        <begin position="145"/>
        <end position="164"/>
    </location>
</feature>
<dbReference type="AlphaFoldDB" id="A0A5E8HAH5"/>
<dbReference type="InterPro" id="IPR001036">
    <property type="entry name" value="Acrflvin-R"/>
</dbReference>
<protein>
    <submittedName>
        <fullName evidence="2">Export membrane protein</fullName>
    </submittedName>
</protein>
<dbReference type="Proteomes" id="UP000013996">
    <property type="component" value="Unassembled WGS sequence"/>
</dbReference>
<name>A0A5E8HAH5_9LEPT</name>
<dbReference type="Gene3D" id="1.20.1640.10">
    <property type="entry name" value="Multidrug efflux transporter AcrB transmembrane domain"/>
    <property type="match status" value="1"/>
</dbReference>
<dbReference type="PANTHER" id="PTHR32063">
    <property type="match status" value="1"/>
</dbReference>
<evidence type="ECO:0000256" key="1">
    <source>
        <dbReference type="SAM" id="Phobius"/>
    </source>
</evidence>
<reference evidence="2 3" key="1">
    <citation type="submission" date="2013-04" db="EMBL/GenBank/DDBJ databases">
        <authorList>
            <person name="Harkins D.M."/>
            <person name="Durkin A.S."/>
            <person name="Brinkac L.M."/>
            <person name="Haft D.H."/>
            <person name="Selengut J.D."/>
            <person name="Sanka R."/>
            <person name="DePew J."/>
            <person name="Purushe J."/>
            <person name="Hartskeerl R.A."/>
            <person name="Ahmed A."/>
            <person name="van der Linden H."/>
            <person name="Goris M.G.A."/>
            <person name="Vinetz J.M."/>
            <person name="Sutton G.G."/>
            <person name="Nierman W.C."/>
            <person name="Fouts D.E."/>
        </authorList>
    </citation>
    <scope>NUCLEOTIDE SEQUENCE [LARGE SCALE GENOMIC DNA]</scope>
    <source>
        <strain evidence="2 3">Sao Paulo</strain>
    </source>
</reference>
<dbReference type="SUPFAM" id="SSF82866">
    <property type="entry name" value="Multidrug efflux transporter AcrB transmembrane domain"/>
    <property type="match status" value="1"/>
</dbReference>